<evidence type="ECO:0000313" key="1">
    <source>
        <dbReference type="EMBL" id="KAF7826930.1"/>
    </source>
</evidence>
<organism evidence="1 2">
    <name type="scientific">Senna tora</name>
    <dbReference type="NCBI Taxonomy" id="362788"/>
    <lineage>
        <taxon>Eukaryota</taxon>
        <taxon>Viridiplantae</taxon>
        <taxon>Streptophyta</taxon>
        <taxon>Embryophyta</taxon>
        <taxon>Tracheophyta</taxon>
        <taxon>Spermatophyta</taxon>
        <taxon>Magnoliopsida</taxon>
        <taxon>eudicotyledons</taxon>
        <taxon>Gunneridae</taxon>
        <taxon>Pentapetalae</taxon>
        <taxon>rosids</taxon>
        <taxon>fabids</taxon>
        <taxon>Fabales</taxon>
        <taxon>Fabaceae</taxon>
        <taxon>Caesalpinioideae</taxon>
        <taxon>Cassia clade</taxon>
        <taxon>Senna</taxon>
    </lineage>
</organism>
<name>A0A834TV82_9FABA</name>
<dbReference type="EMBL" id="JAAIUW010000006">
    <property type="protein sequence ID" value="KAF7826930.1"/>
    <property type="molecule type" value="Genomic_DNA"/>
</dbReference>
<gene>
    <name evidence="1" type="ORF">G2W53_018094</name>
</gene>
<dbReference type="Proteomes" id="UP000634136">
    <property type="component" value="Unassembled WGS sequence"/>
</dbReference>
<proteinExistence type="predicted"/>
<evidence type="ECO:0000313" key="2">
    <source>
        <dbReference type="Proteomes" id="UP000634136"/>
    </source>
</evidence>
<protein>
    <submittedName>
        <fullName evidence="1">Uncharacterized protein</fullName>
    </submittedName>
</protein>
<reference evidence="1" key="1">
    <citation type="submission" date="2020-09" db="EMBL/GenBank/DDBJ databases">
        <title>Genome-Enabled Discovery of Anthraquinone Biosynthesis in Senna tora.</title>
        <authorList>
            <person name="Kang S.-H."/>
            <person name="Pandey R.P."/>
            <person name="Lee C.-M."/>
            <person name="Sim J.-S."/>
            <person name="Jeong J.-T."/>
            <person name="Choi B.-S."/>
            <person name="Jung M."/>
            <person name="Ginzburg D."/>
            <person name="Zhao K."/>
            <person name="Won S.Y."/>
            <person name="Oh T.-J."/>
            <person name="Yu Y."/>
            <person name="Kim N.-H."/>
            <person name="Lee O.R."/>
            <person name="Lee T.-H."/>
            <person name="Bashyal P."/>
            <person name="Kim T.-S."/>
            <person name="Lee W.-H."/>
            <person name="Kawkins C."/>
            <person name="Kim C.-K."/>
            <person name="Kim J.S."/>
            <person name="Ahn B.O."/>
            <person name="Rhee S.Y."/>
            <person name="Sohng J.K."/>
        </authorList>
    </citation>
    <scope>NUCLEOTIDE SEQUENCE</scope>
    <source>
        <tissue evidence="1">Leaf</tissue>
    </source>
</reference>
<keyword evidence="2" id="KW-1185">Reference proteome</keyword>
<accession>A0A834TV82</accession>
<comment type="caution">
    <text evidence="1">The sequence shown here is derived from an EMBL/GenBank/DDBJ whole genome shotgun (WGS) entry which is preliminary data.</text>
</comment>
<dbReference type="AlphaFoldDB" id="A0A834TV82"/>
<sequence>MENKCKRVQVSRSTRGLSSPPYEVLAHIATKLSSYCHEEVGQDRQNNIDEFLQYFHHVRNSNAILRCRERLDYELEWFYDSLSIWE</sequence>